<gene>
    <name evidence="2" type="ORF">ATY40_BA7504967</name>
</gene>
<dbReference type="PANTHER" id="PTHR30615:SF8">
    <property type="entry name" value="UPF0047 PROTEIN C4A8.02C"/>
    <property type="match status" value="1"/>
</dbReference>
<dbReference type="SUPFAM" id="SSF111038">
    <property type="entry name" value="YjbQ-like"/>
    <property type="match status" value="1"/>
</dbReference>
<dbReference type="InterPro" id="IPR001602">
    <property type="entry name" value="UPF0047_YjbQ-like"/>
</dbReference>
<evidence type="ECO:0000256" key="1">
    <source>
        <dbReference type="ARBA" id="ARBA00005534"/>
    </source>
</evidence>
<reference evidence="2 3" key="1">
    <citation type="submission" date="2016-02" db="EMBL/GenBank/DDBJ databases">
        <title>Comparative genomic and transcriptomic foundation for Pichia pastoris.</title>
        <authorList>
            <person name="Love K.R."/>
            <person name="Shah K.A."/>
            <person name="Whittaker C.A."/>
            <person name="Wu J."/>
            <person name="Bartlett M.C."/>
            <person name="Ma D."/>
            <person name="Leeson R.L."/>
            <person name="Priest M."/>
            <person name="Young S.K."/>
            <person name="Love J.C."/>
        </authorList>
    </citation>
    <scope>NUCLEOTIDE SEQUENCE [LARGE SCALE GENOMIC DNA]</scope>
    <source>
        <strain evidence="2 3">ATCC 28485</strain>
    </source>
</reference>
<sequence>MPSGTSHWEQVEFSFKKHQKGCHLVTSEVLSKLPQLKDYTIGTLTVFIKHTSAALTLNENCDPSVRVDMHNTLARIAPEDERLYTHNDEGPDDMPGHVKSSLLGASVTIPITNGRLNTGTWQGIWLCEFRDEVYRGRTAVATINGLKAK</sequence>
<dbReference type="InterPro" id="IPR035917">
    <property type="entry name" value="YjbQ-like_sf"/>
</dbReference>
<dbReference type="PANTHER" id="PTHR30615">
    <property type="entry name" value="UNCHARACTERIZED PROTEIN YJBQ-RELATED"/>
    <property type="match status" value="1"/>
</dbReference>
<dbReference type="Pfam" id="PF01894">
    <property type="entry name" value="YjbQ"/>
    <property type="match status" value="1"/>
</dbReference>
<keyword evidence="3" id="KW-1185">Reference proteome</keyword>
<dbReference type="NCBIfam" id="TIGR00149">
    <property type="entry name" value="TIGR00149_YjbQ"/>
    <property type="match status" value="1"/>
</dbReference>
<evidence type="ECO:0000313" key="3">
    <source>
        <dbReference type="Proteomes" id="UP000094565"/>
    </source>
</evidence>
<proteinExistence type="inferred from homology"/>
<name>A0A1B2JIS6_PICPA</name>
<dbReference type="PIRSF" id="PIRSF004681">
    <property type="entry name" value="UCP004681"/>
    <property type="match status" value="1"/>
</dbReference>
<evidence type="ECO:0000313" key="2">
    <source>
        <dbReference type="EMBL" id="ANZ77940.1"/>
    </source>
</evidence>
<accession>A0A1B2JIS6</accession>
<dbReference type="OrthoDB" id="10255963at2759"/>
<organism evidence="2 3">
    <name type="scientific">Komagataella pastoris</name>
    <name type="common">Yeast</name>
    <name type="synonym">Pichia pastoris</name>
    <dbReference type="NCBI Taxonomy" id="4922"/>
    <lineage>
        <taxon>Eukaryota</taxon>
        <taxon>Fungi</taxon>
        <taxon>Dikarya</taxon>
        <taxon>Ascomycota</taxon>
        <taxon>Saccharomycotina</taxon>
        <taxon>Pichiomycetes</taxon>
        <taxon>Pichiales</taxon>
        <taxon>Pichiaceae</taxon>
        <taxon>Komagataella</taxon>
    </lineage>
</organism>
<dbReference type="AlphaFoldDB" id="A0A1B2JIS6"/>
<dbReference type="Proteomes" id="UP000094565">
    <property type="component" value="Chromosome 4"/>
</dbReference>
<dbReference type="EMBL" id="CP014587">
    <property type="protein sequence ID" value="ANZ77940.1"/>
    <property type="molecule type" value="Genomic_DNA"/>
</dbReference>
<dbReference type="PROSITE" id="PS01314">
    <property type="entry name" value="UPF0047"/>
    <property type="match status" value="1"/>
</dbReference>
<dbReference type="Gene3D" id="2.60.120.460">
    <property type="entry name" value="YjbQ-like"/>
    <property type="match status" value="1"/>
</dbReference>
<protein>
    <submittedName>
        <fullName evidence="2">BA75_04967T0</fullName>
    </submittedName>
</protein>
<comment type="similarity">
    <text evidence="1">Belongs to the UPF0047 family.</text>
</comment>